<dbReference type="EMBL" id="JBHULM010000009">
    <property type="protein sequence ID" value="MFD2542048.1"/>
    <property type="molecule type" value="Genomic_DNA"/>
</dbReference>
<evidence type="ECO:0000313" key="2">
    <source>
        <dbReference type="EMBL" id="MFD2542048.1"/>
    </source>
</evidence>
<dbReference type="PANTHER" id="PTHR45947:SF3">
    <property type="entry name" value="SULFOQUINOVOSYL TRANSFERASE SQD2"/>
    <property type="match status" value="1"/>
</dbReference>
<dbReference type="InterPro" id="IPR001296">
    <property type="entry name" value="Glyco_trans_1"/>
</dbReference>
<dbReference type="SUPFAM" id="SSF53756">
    <property type="entry name" value="UDP-Glycosyltransferase/glycogen phosphorylase"/>
    <property type="match status" value="1"/>
</dbReference>
<organism evidence="2 3">
    <name type="scientific">Lacinutrix gracilariae</name>
    <dbReference type="NCBI Taxonomy" id="1747198"/>
    <lineage>
        <taxon>Bacteria</taxon>
        <taxon>Pseudomonadati</taxon>
        <taxon>Bacteroidota</taxon>
        <taxon>Flavobacteriia</taxon>
        <taxon>Flavobacteriales</taxon>
        <taxon>Flavobacteriaceae</taxon>
        <taxon>Lacinutrix</taxon>
    </lineage>
</organism>
<dbReference type="RefSeq" id="WP_379902414.1">
    <property type="nucleotide sequence ID" value="NZ_JBHULM010000009.1"/>
</dbReference>
<accession>A0ABW5JZQ3</accession>
<dbReference type="Proteomes" id="UP001597467">
    <property type="component" value="Unassembled WGS sequence"/>
</dbReference>
<reference evidence="3" key="1">
    <citation type="journal article" date="2019" name="Int. J. Syst. Evol. Microbiol.">
        <title>The Global Catalogue of Microorganisms (GCM) 10K type strain sequencing project: providing services to taxonomists for standard genome sequencing and annotation.</title>
        <authorList>
            <consortium name="The Broad Institute Genomics Platform"/>
            <consortium name="The Broad Institute Genome Sequencing Center for Infectious Disease"/>
            <person name="Wu L."/>
            <person name="Ma J."/>
        </authorList>
    </citation>
    <scope>NUCLEOTIDE SEQUENCE [LARGE SCALE GENOMIC DNA]</scope>
    <source>
        <strain evidence="3">KCTC 42808</strain>
    </source>
</reference>
<dbReference type="GO" id="GO:0016757">
    <property type="term" value="F:glycosyltransferase activity"/>
    <property type="evidence" value="ECO:0007669"/>
    <property type="project" value="UniProtKB-KW"/>
</dbReference>
<evidence type="ECO:0000313" key="3">
    <source>
        <dbReference type="Proteomes" id="UP001597467"/>
    </source>
</evidence>
<keyword evidence="2" id="KW-0328">Glycosyltransferase</keyword>
<comment type="caution">
    <text evidence="2">The sequence shown here is derived from an EMBL/GenBank/DDBJ whole genome shotgun (WGS) entry which is preliminary data.</text>
</comment>
<dbReference type="InterPro" id="IPR050194">
    <property type="entry name" value="Glycosyltransferase_grp1"/>
</dbReference>
<sequence>MKNILYIGNKLNNKNSNLSSICVLGPRLEQEGYTLRYASTYPNKIIRMLDMLWHCFKYRNSTDIVIIDTYSTLNFYYVLVTSQLCRILKLKYVTSLNGGNLPMRLKNNPRLCRVIFAHAYKLVSPSVYLKEAFKAHGYQKVTYIPNSLNMENYKFHIKDFQEVKLLWVRSFASIYNPKLAVKLLKILQDSGIPTRLCMVGPDSDGTMETVKQLAENLKVEVTITGKLPKEEWIALSKDYNVFINTTNFDNMPVSVIEAMALGLPVVSTNVGGMPYLIEDGKDGLLVEKNNVDAFVNAIKQLVQHPNKTQSMTINARKKVESFSWNLMKKQWMEILS</sequence>
<gene>
    <name evidence="2" type="ORF">ACFSSB_06910</name>
</gene>
<dbReference type="EC" id="2.4.-.-" evidence="2"/>
<protein>
    <submittedName>
        <fullName evidence="2">Glycosyltransferase family 4 protein</fullName>
        <ecNumber evidence="2">2.4.-.-</ecNumber>
    </submittedName>
</protein>
<proteinExistence type="predicted"/>
<dbReference type="Pfam" id="PF00534">
    <property type="entry name" value="Glycos_transf_1"/>
    <property type="match status" value="1"/>
</dbReference>
<keyword evidence="3" id="KW-1185">Reference proteome</keyword>
<evidence type="ECO:0000259" key="1">
    <source>
        <dbReference type="Pfam" id="PF00534"/>
    </source>
</evidence>
<dbReference type="PANTHER" id="PTHR45947">
    <property type="entry name" value="SULFOQUINOVOSYL TRANSFERASE SQD2"/>
    <property type="match status" value="1"/>
</dbReference>
<dbReference type="Gene3D" id="3.40.50.2000">
    <property type="entry name" value="Glycogen Phosphorylase B"/>
    <property type="match status" value="2"/>
</dbReference>
<name>A0ABW5JZQ3_9FLAO</name>
<feature type="domain" description="Glycosyl transferase family 1" evidence="1">
    <location>
        <begin position="161"/>
        <end position="317"/>
    </location>
</feature>
<dbReference type="CDD" id="cd03801">
    <property type="entry name" value="GT4_PimA-like"/>
    <property type="match status" value="1"/>
</dbReference>
<keyword evidence="2" id="KW-0808">Transferase</keyword>